<dbReference type="EMBL" id="JAPXFL010000004">
    <property type="protein sequence ID" value="KAK9507234.1"/>
    <property type="molecule type" value="Genomic_DNA"/>
</dbReference>
<comment type="caution">
    <text evidence="3">The sequence shown here is derived from an EMBL/GenBank/DDBJ whole genome shotgun (WGS) entry which is preliminary data.</text>
</comment>
<protein>
    <recommendedName>
        <fullName evidence="2">Death domain-containing protein</fullName>
    </recommendedName>
</protein>
<dbReference type="Pfam" id="PF00531">
    <property type="entry name" value="Death"/>
    <property type="match status" value="1"/>
</dbReference>
<feature type="region of interest" description="Disordered" evidence="1">
    <location>
        <begin position="239"/>
        <end position="291"/>
    </location>
</feature>
<dbReference type="PROSITE" id="PS50017">
    <property type="entry name" value="DEATH_DOMAIN"/>
    <property type="match status" value="1"/>
</dbReference>
<dbReference type="InterPro" id="IPR000488">
    <property type="entry name" value="Death_dom"/>
</dbReference>
<dbReference type="InterPro" id="IPR011029">
    <property type="entry name" value="DEATH-like_dom_sf"/>
</dbReference>
<reference evidence="3 4" key="1">
    <citation type="submission" date="2022-12" db="EMBL/GenBank/DDBJ databases">
        <title>Chromosome-level genome assembly of true bugs.</title>
        <authorList>
            <person name="Ma L."/>
            <person name="Li H."/>
        </authorList>
    </citation>
    <scope>NUCLEOTIDE SEQUENCE [LARGE SCALE GENOMIC DNA]</scope>
    <source>
        <strain evidence="3">Lab_2022b</strain>
    </source>
</reference>
<dbReference type="Proteomes" id="UP001461498">
    <property type="component" value="Unassembled WGS sequence"/>
</dbReference>
<name>A0AAW1DFE1_9HEMI</name>
<sequence length="339" mass="36807">MVLADLCQYLGDDWEPLAMRLGIGDQDIDIIKQEVHTSPQRASLAIKLWQNNLGIHATGNKLEKALREIGRDDVLDKCVRDMQVITDDIEKAVACVNLDQSGFDAHSTGKDSLLMDSFHQNQESGYLDDMSNSSTVGFLNSEQFDKYAGEEKQVTADFLSHETQLNTSDTNHSTNGWSSNDQKQLNENIGRWKQGKSIWHSPSLDGMHDDDGLISGGGVGGGGGGVCGSSTVCEGGLLSSDSEGGANDNSSLKRGAGKSRRTLGSSSGSDVALHEGNDLSDSDPGSDLIQESLPNLGSQVDMHRSVFILSIFSYNFYSNFNELFFHLSFFLFFIIGYGV</sequence>
<evidence type="ECO:0000256" key="1">
    <source>
        <dbReference type="SAM" id="MobiDB-lite"/>
    </source>
</evidence>
<feature type="domain" description="Death" evidence="2">
    <location>
        <begin position="1"/>
        <end position="76"/>
    </location>
</feature>
<dbReference type="Gene3D" id="1.10.533.10">
    <property type="entry name" value="Death Domain, Fas"/>
    <property type="match status" value="1"/>
</dbReference>
<evidence type="ECO:0000313" key="3">
    <source>
        <dbReference type="EMBL" id="KAK9507234.1"/>
    </source>
</evidence>
<dbReference type="AlphaFoldDB" id="A0AAW1DFE1"/>
<dbReference type="SMART" id="SM00005">
    <property type="entry name" value="DEATH"/>
    <property type="match status" value="1"/>
</dbReference>
<dbReference type="SUPFAM" id="SSF47986">
    <property type="entry name" value="DEATH domain"/>
    <property type="match status" value="1"/>
</dbReference>
<evidence type="ECO:0000259" key="2">
    <source>
        <dbReference type="PROSITE" id="PS50017"/>
    </source>
</evidence>
<proteinExistence type="predicted"/>
<dbReference type="GO" id="GO:0007165">
    <property type="term" value="P:signal transduction"/>
    <property type="evidence" value="ECO:0007669"/>
    <property type="project" value="InterPro"/>
</dbReference>
<gene>
    <name evidence="3" type="ORF">O3M35_007140</name>
</gene>
<keyword evidence="4" id="KW-1185">Reference proteome</keyword>
<feature type="region of interest" description="Disordered" evidence="1">
    <location>
        <begin position="197"/>
        <end position="217"/>
    </location>
</feature>
<evidence type="ECO:0000313" key="4">
    <source>
        <dbReference type="Proteomes" id="UP001461498"/>
    </source>
</evidence>
<organism evidence="3 4">
    <name type="scientific">Rhynocoris fuscipes</name>
    <dbReference type="NCBI Taxonomy" id="488301"/>
    <lineage>
        <taxon>Eukaryota</taxon>
        <taxon>Metazoa</taxon>
        <taxon>Ecdysozoa</taxon>
        <taxon>Arthropoda</taxon>
        <taxon>Hexapoda</taxon>
        <taxon>Insecta</taxon>
        <taxon>Pterygota</taxon>
        <taxon>Neoptera</taxon>
        <taxon>Paraneoptera</taxon>
        <taxon>Hemiptera</taxon>
        <taxon>Heteroptera</taxon>
        <taxon>Panheteroptera</taxon>
        <taxon>Cimicomorpha</taxon>
        <taxon>Reduviidae</taxon>
        <taxon>Harpactorinae</taxon>
        <taxon>Harpactorini</taxon>
        <taxon>Rhynocoris</taxon>
    </lineage>
</organism>
<accession>A0AAW1DFE1</accession>